<protein>
    <recommendedName>
        <fullName evidence="1">DUF38 domain-containing protein</fullName>
    </recommendedName>
</protein>
<dbReference type="InterPro" id="IPR040161">
    <property type="entry name" value="FB224"/>
</dbReference>
<dbReference type="KEGG" id="crq:GCK72_021451"/>
<organism evidence="3">
    <name type="scientific">Caenorhabditis remanei</name>
    <name type="common">Caenorhabditis vulgaris</name>
    <dbReference type="NCBI Taxonomy" id="31234"/>
    <lineage>
        <taxon>Eukaryota</taxon>
        <taxon>Metazoa</taxon>
        <taxon>Ecdysozoa</taxon>
        <taxon>Nematoda</taxon>
        <taxon>Chromadorea</taxon>
        <taxon>Rhabditida</taxon>
        <taxon>Rhabditina</taxon>
        <taxon>Rhabditomorpha</taxon>
        <taxon>Rhabditoidea</taxon>
        <taxon>Rhabditidae</taxon>
        <taxon>Peloderinae</taxon>
        <taxon>Caenorhabditis</taxon>
    </lineage>
</organism>
<dbReference type="HOGENOM" id="CLU_1046761_0_0_1"/>
<sequence>MTVDFDFDYISLELGEDSDLTYRKQGNYLEGFSTDFKIVMNILQQPNIEEFKIVLFGARIDDMETFKNISEELLQVEFLTVYDYNEKGMLEILPIFDPHTLIGLTLDGVAMDDDDEGMDDDDGSGYRSGPVFLNLSEIMELDQWKMSEYIDIDGFYVYPDVENFTHFTEAKVSMEKVDETDISKMKDAMLQKFNYLTLEIKSKLIFGGFAEKFGEPLVINGEKNWYFRSPEKQILKLNISEDTVMFHYHDLSSVPGNAVIIEYTKK</sequence>
<evidence type="ECO:0000313" key="2">
    <source>
        <dbReference type="EMBL" id="EFP01642.1"/>
    </source>
</evidence>
<dbReference type="AlphaFoldDB" id="E3MGX6"/>
<proteinExistence type="predicted"/>
<dbReference type="InParanoid" id="E3MGX6"/>
<dbReference type="PANTHER" id="PTHR23015">
    <property type="entry name" value="UNCHARACTERIZED C.ELEGANS PROTEIN"/>
    <property type="match status" value="1"/>
</dbReference>
<evidence type="ECO:0000259" key="1">
    <source>
        <dbReference type="Pfam" id="PF01827"/>
    </source>
</evidence>
<gene>
    <name evidence="2" type="ORF">CRE_23479</name>
</gene>
<dbReference type="Pfam" id="PF01827">
    <property type="entry name" value="FTH"/>
    <property type="match status" value="1"/>
</dbReference>
<keyword evidence="3" id="KW-1185">Reference proteome</keyword>
<reference evidence="2" key="1">
    <citation type="submission" date="2007-07" db="EMBL/GenBank/DDBJ databases">
        <title>PCAP assembly of the Caenorhabditis remanei genome.</title>
        <authorList>
            <consortium name="The Caenorhabditis remanei Sequencing Consortium"/>
            <person name="Wilson R.K."/>
        </authorList>
    </citation>
    <scope>NUCLEOTIDE SEQUENCE [LARGE SCALE GENOMIC DNA]</scope>
    <source>
        <strain evidence="2">PB4641</strain>
    </source>
</reference>
<feature type="domain" description="DUF38" evidence="1">
    <location>
        <begin position="63"/>
        <end position="202"/>
    </location>
</feature>
<dbReference type="PANTHER" id="PTHR23015:SF4">
    <property type="entry name" value="DUF38 DOMAIN-CONTAINING PROTEIN-RELATED"/>
    <property type="match status" value="1"/>
</dbReference>
<dbReference type="InterPro" id="IPR002900">
    <property type="entry name" value="DUF38/FTH_CAE_spp"/>
</dbReference>
<evidence type="ECO:0000313" key="3">
    <source>
        <dbReference type="Proteomes" id="UP000008281"/>
    </source>
</evidence>
<dbReference type="CTD" id="9809091"/>
<dbReference type="RefSeq" id="XP_003104489.2">
    <property type="nucleotide sequence ID" value="XM_003104441.2"/>
</dbReference>
<dbReference type="GeneID" id="9809091"/>
<name>E3MGX6_CAERE</name>
<accession>E3MGX6</accession>
<dbReference type="GO" id="GO:0045087">
    <property type="term" value="P:innate immune response"/>
    <property type="evidence" value="ECO:0007669"/>
    <property type="project" value="TreeGrafter"/>
</dbReference>
<dbReference type="EMBL" id="DS268444">
    <property type="protein sequence ID" value="EFP01642.1"/>
    <property type="molecule type" value="Genomic_DNA"/>
</dbReference>
<dbReference type="Proteomes" id="UP000008281">
    <property type="component" value="Unassembled WGS sequence"/>
</dbReference>